<dbReference type="STRING" id="402881.Plav_2282"/>
<dbReference type="eggNOG" id="COG5653">
    <property type="taxonomic scope" value="Bacteria"/>
</dbReference>
<dbReference type="OrthoDB" id="8193702at2"/>
<name>A7HVG3_PARL1</name>
<gene>
    <name evidence="2" type="ordered locus">Plav_2282</name>
</gene>
<accession>A7HVG3</accession>
<evidence type="ECO:0000313" key="3">
    <source>
        <dbReference type="Proteomes" id="UP000006377"/>
    </source>
</evidence>
<reference evidence="2 3" key="1">
    <citation type="journal article" date="2011" name="Stand. Genomic Sci.">
        <title>Complete genome sequence of Parvibaculum lavamentivorans type strain (DS-1(T)).</title>
        <authorList>
            <person name="Schleheck D."/>
            <person name="Weiss M."/>
            <person name="Pitluck S."/>
            <person name="Bruce D."/>
            <person name="Land M.L."/>
            <person name="Han S."/>
            <person name="Saunders E."/>
            <person name="Tapia R."/>
            <person name="Detter C."/>
            <person name="Brettin T."/>
            <person name="Han J."/>
            <person name="Woyke T."/>
            <person name="Goodwin L."/>
            <person name="Pennacchio L."/>
            <person name="Nolan M."/>
            <person name="Cook A.M."/>
            <person name="Kjelleberg S."/>
            <person name="Thomas T."/>
        </authorList>
    </citation>
    <scope>NUCLEOTIDE SEQUENCE [LARGE SCALE GENOMIC DNA]</scope>
    <source>
        <strain evidence="3">DS-1 / DSM 13023 / NCIMB 13966</strain>
    </source>
</reference>
<evidence type="ECO:0000259" key="1">
    <source>
        <dbReference type="Pfam" id="PF13480"/>
    </source>
</evidence>
<dbReference type="RefSeq" id="WP_012111202.1">
    <property type="nucleotide sequence ID" value="NC_009719.1"/>
</dbReference>
<evidence type="ECO:0000313" key="2">
    <source>
        <dbReference type="EMBL" id="ABS63896.1"/>
    </source>
</evidence>
<keyword evidence="3" id="KW-1185">Reference proteome</keyword>
<protein>
    <recommendedName>
        <fullName evidence="1">BioF2-like acetyltransferase domain-containing protein</fullName>
    </recommendedName>
</protein>
<feature type="domain" description="BioF2-like acetyltransferase" evidence="1">
    <location>
        <begin position="204"/>
        <end position="351"/>
    </location>
</feature>
<sequence length="406" mass="44990">MSLSSDTVFPQEAARRPRGGTARFRAGYGARLAHAAGVTVYESLEAAEPAWRAFEARATGTAFQSFDWLSAWCRHVAKDMTPAIVVVAQQGEPLMLAPLAIERRFGLRRLVWMGGKLADYKAPLLAAGFAMSDAEFKVLWRHIRRALPRHDLVMLESQPVWLGSPSAPLANPFAGLAGGAAPDAAYVFDLPSTFEAFSQRYRAETRRIDRSKMRKLEAMGEVTFRFAETAAETLEMTENILARKAAQLAAQGISSIFEKENYLAAWRELAALPEERRLLEVAELRLDGEFLSGSIGHIRNGRSTLMVHTYDPAKLARLSPGRLHLLKLLQSSIERGIAVYDLSVGYLPYKESFCDTPMEMRNGIMGVSVAGWPAAAAIRAQLAAKRFVKNDRRLMALVQRLRARLA</sequence>
<dbReference type="EMBL" id="CP000774">
    <property type="protein sequence ID" value="ABS63896.1"/>
    <property type="molecule type" value="Genomic_DNA"/>
</dbReference>
<organism evidence="2 3">
    <name type="scientific">Parvibaculum lavamentivorans (strain DS-1 / DSM 13023 / NCIMB 13966)</name>
    <dbReference type="NCBI Taxonomy" id="402881"/>
    <lineage>
        <taxon>Bacteria</taxon>
        <taxon>Pseudomonadati</taxon>
        <taxon>Pseudomonadota</taxon>
        <taxon>Alphaproteobacteria</taxon>
        <taxon>Hyphomicrobiales</taxon>
        <taxon>Parvibaculaceae</taxon>
        <taxon>Parvibaculum</taxon>
    </lineage>
</organism>
<dbReference type="KEGG" id="pla:Plav_2282"/>
<dbReference type="InterPro" id="IPR016181">
    <property type="entry name" value="Acyl_CoA_acyltransferase"/>
</dbReference>
<proteinExistence type="predicted"/>
<dbReference type="SUPFAM" id="SSF55729">
    <property type="entry name" value="Acyl-CoA N-acyltransferases (Nat)"/>
    <property type="match status" value="1"/>
</dbReference>
<dbReference type="Pfam" id="PF13480">
    <property type="entry name" value="Acetyltransf_6"/>
    <property type="match status" value="1"/>
</dbReference>
<dbReference type="HOGENOM" id="CLU_046277_3_0_5"/>
<dbReference type="Proteomes" id="UP000006377">
    <property type="component" value="Chromosome"/>
</dbReference>
<dbReference type="InterPro" id="IPR038740">
    <property type="entry name" value="BioF2-like_GNAT_dom"/>
</dbReference>
<dbReference type="AlphaFoldDB" id="A7HVG3"/>